<proteinExistence type="predicted"/>
<evidence type="ECO:0000313" key="4">
    <source>
        <dbReference type="EMBL" id="AZS28718.1"/>
    </source>
</evidence>
<sequence>MDDRTVNIEELLLRILEKKASKEEIRYFSAWIRVEENRIFFEKFKKLWNLSTGCHVNKEMLEAGVKDYRLFMENSLKPRRNIGLFKKIASVAAVLLIVLSSVLWMQKDAMVDSLNQKQEERPVSGVILKLANNKEINVLSDSLYLSGEVGEVVTINKTDLRGIAYDVRDSVVVEEGELNYNQIIVPAGERFSVRLSDGTKVWINSESSLRYPAYFGKTIREVEARGNVYFEVAKDSTRPFVVVSRELRTEVLGTRFEVNTYGDRDEVSATLVEGCVRVNVGSRFVVMKPNQQFVFNTKNGKIDVAEVDASRKVMWKDGILVIDNESFRDVVWKLERWYGVSIVNETGLVFTQSFSGEFDREDIRTAIETMCVNLNITYTMDKDRIILKR</sequence>
<dbReference type="KEGG" id="buy:D8S85_03545"/>
<keyword evidence="1" id="KW-0472">Membrane</keyword>
<dbReference type="InterPro" id="IPR006860">
    <property type="entry name" value="FecR"/>
</dbReference>
<name>A0A3Q9INZ3_9BACT</name>
<evidence type="ECO:0000313" key="5">
    <source>
        <dbReference type="Proteomes" id="UP000270673"/>
    </source>
</evidence>
<accession>A0A3Q9INZ3</accession>
<feature type="domain" description="Protein FecR C-terminal" evidence="3">
    <location>
        <begin position="320"/>
        <end position="387"/>
    </location>
</feature>
<dbReference type="Gene3D" id="2.60.120.1440">
    <property type="match status" value="1"/>
</dbReference>
<evidence type="ECO:0000259" key="2">
    <source>
        <dbReference type="Pfam" id="PF04773"/>
    </source>
</evidence>
<dbReference type="PANTHER" id="PTHR30273">
    <property type="entry name" value="PERIPLASMIC SIGNAL SENSOR AND SIGMA FACTOR ACTIVATOR FECR-RELATED"/>
    <property type="match status" value="1"/>
</dbReference>
<dbReference type="Pfam" id="PF16344">
    <property type="entry name" value="FecR_C"/>
    <property type="match status" value="1"/>
</dbReference>
<gene>
    <name evidence="4" type="ORF">D8S85_03545</name>
</gene>
<feature type="domain" description="FecR protein" evidence="2">
    <location>
        <begin position="183"/>
        <end position="276"/>
    </location>
</feature>
<dbReference type="Pfam" id="PF04773">
    <property type="entry name" value="FecR"/>
    <property type="match status" value="1"/>
</dbReference>
<feature type="transmembrane region" description="Helical" evidence="1">
    <location>
        <begin position="84"/>
        <end position="105"/>
    </location>
</feature>
<keyword evidence="1" id="KW-0812">Transmembrane</keyword>
<keyword evidence="5" id="KW-1185">Reference proteome</keyword>
<dbReference type="AlphaFoldDB" id="A0A3Q9INZ3"/>
<dbReference type="InterPro" id="IPR012373">
    <property type="entry name" value="Ferrdict_sens_TM"/>
</dbReference>
<organism evidence="4 5">
    <name type="scientific">Butyricimonas faecalis</name>
    <dbReference type="NCBI Taxonomy" id="2093856"/>
    <lineage>
        <taxon>Bacteria</taxon>
        <taxon>Pseudomonadati</taxon>
        <taxon>Bacteroidota</taxon>
        <taxon>Bacteroidia</taxon>
        <taxon>Bacteroidales</taxon>
        <taxon>Odoribacteraceae</taxon>
        <taxon>Butyricimonas</taxon>
    </lineage>
</organism>
<dbReference type="Proteomes" id="UP000270673">
    <property type="component" value="Chromosome"/>
</dbReference>
<evidence type="ECO:0000259" key="3">
    <source>
        <dbReference type="Pfam" id="PF16344"/>
    </source>
</evidence>
<dbReference type="Gene3D" id="3.55.50.30">
    <property type="match status" value="1"/>
</dbReference>
<protein>
    <submittedName>
        <fullName evidence="4">DUF4974 domain-containing protein</fullName>
    </submittedName>
</protein>
<reference evidence="4 5" key="1">
    <citation type="submission" date="2018-10" db="EMBL/GenBank/DDBJ databases">
        <title>Butyricimonas faecalis sp. nov., isolated from human faeces and emended description of the genus Butyricimonas.</title>
        <authorList>
            <person name="Le Roy T."/>
            <person name="Van der Smissen P."/>
            <person name="Paquot A."/>
            <person name="Delzenne N."/>
            <person name="Muccioli G."/>
            <person name="Collet J.-F."/>
            <person name="Cani P.D."/>
        </authorList>
    </citation>
    <scope>NUCLEOTIDE SEQUENCE [LARGE SCALE GENOMIC DNA]</scope>
    <source>
        <strain evidence="4 5">H184</strain>
    </source>
</reference>
<dbReference type="RefSeq" id="WP_106624900.1">
    <property type="nucleotide sequence ID" value="NZ_CP032819.1"/>
</dbReference>
<evidence type="ECO:0000256" key="1">
    <source>
        <dbReference type="SAM" id="Phobius"/>
    </source>
</evidence>
<keyword evidence="1" id="KW-1133">Transmembrane helix</keyword>
<dbReference type="InterPro" id="IPR032508">
    <property type="entry name" value="FecR_C"/>
</dbReference>
<dbReference type="EMBL" id="CP032819">
    <property type="protein sequence ID" value="AZS28718.1"/>
    <property type="molecule type" value="Genomic_DNA"/>
</dbReference>
<dbReference type="PANTHER" id="PTHR30273:SF2">
    <property type="entry name" value="PROTEIN FECR"/>
    <property type="match status" value="1"/>
</dbReference>
<dbReference type="GO" id="GO:0016989">
    <property type="term" value="F:sigma factor antagonist activity"/>
    <property type="evidence" value="ECO:0007669"/>
    <property type="project" value="TreeGrafter"/>
</dbReference>
<dbReference type="OrthoDB" id="651134at2"/>